<dbReference type="AlphaFoldDB" id="A0A9P5NMN3"/>
<dbReference type="InterPro" id="IPR009880">
    <property type="entry name" value="Glyoxal_oxidase_N"/>
</dbReference>
<accession>A0A9P5NMN3</accession>
<feature type="domain" description="Galactose oxidase-like Early set" evidence="5">
    <location>
        <begin position="448"/>
        <end position="557"/>
    </location>
</feature>
<evidence type="ECO:0000256" key="3">
    <source>
        <dbReference type="SAM" id="SignalP"/>
    </source>
</evidence>
<dbReference type="InterPro" id="IPR037293">
    <property type="entry name" value="Gal_Oxidase_central_sf"/>
</dbReference>
<keyword evidence="2" id="KW-1133">Transmembrane helix</keyword>
<keyword evidence="7" id="KW-1185">Reference proteome</keyword>
<dbReference type="EMBL" id="JADNYJ010000065">
    <property type="protein sequence ID" value="KAF8894230.1"/>
    <property type="molecule type" value="Genomic_DNA"/>
</dbReference>
<dbReference type="SUPFAM" id="SSF81296">
    <property type="entry name" value="E set domains"/>
    <property type="match status" value="1"/>
</dbReference>
<proteinExistence type="predicted"/>
<organism evidence="6 7">
    <name type="scientific">Gymnopilus junonius</name>
    <name type="common">Spectacular rustgill mushroom</name>
    <name type="synonym">Gymnopilus spectabilis subsp. junonius</name>
    <dbReference type="NCBI Taxonomy" id="109634"/>
    <lineage>
        <taxon>Eukaryota</taxon>
        <taxon>Fungi</taxon>
        <taxon>Dikarya</taxon>
        <taxon>Basidiomycota</taxon>
        <taxon>Agaricomycotina</taxon>
        <taxon>Agaricomycetes</taxon>
        <taxon>Agaricomycetidae</taxon>
        <taxon>Agaricales</taxon>
        <taxon>Agaricineae</taxon>
        <taxon>Hymenogastraceae</taxon>
        <taxon>Gymnopilus</taxon>
    </lineage>
</organism>
<name>A0A9P5NMN3_GYMJU</name>
<feature type="domain" description="Glyoxal oxidase N-terminal" evidence="4">
    <location>
        <begin position="141"/>
        <end position="447"/>
    </location>
</feature>
<keyword evidence="2" id="KW-0812">Transmembrane</keyword>
<reference evidence="6" key="1">
    <citation type="submission" date="2020-11" db="EMBL/GenBank/DDBJ databases">
        <authorList>
            <consortium name="DOE Joint Genome Institute"/>
            <person name="Ahrendt S."/>
            <person name="Riley R."/>
            <person name="Andreopoulos W."/>
            <person name="LaButti K."/>
            <person name="Pangilinan J."/>
            <person name="Ruiz-duenas F.J."/>
            <person name="Barrasa J.M."/>
            <person name="Sanchez-Garcia M."/>
            <person name="Camarero S."/>
            <person name="Miyauchi S."/>
            <person name="Serrano A."/>
            <person name="Linde D."/>
            <person name="Babiker R."/>
            <person name="Drula E."/>
            <person name="Ayuso-Fernandez I."/>
            <person name="Pacheco R."/>
            <person name="Padilla G."/>
            <person name="Ferreira P."/>
            <person name="Barriuso J."/>
            <person name="Kellner H."/>
            <person name="Castanera R."/>
            <person name="Alfaro M."/>
            <person name="Ramirez L."/>
            <person name="Pisabarro A.G."/>
            <person name="Kuo A."/>
            <person name="Tritt A."/>
            <person name="Lipzen A."/>
            <person name="He G."/>
            <person name="Yan M."/>
            <person name="Ng V."/>
            <person name="Cullen D."/>
            <person name="Martin F."/>
            <person name="Rosso M.-N."/>
            <person name="Henrissat B."/>
            <person name="Hibbett D."/>
            <person name="Martinez A.T."/>
            <person name="Grigoriev I.V."/>
        </authorList>
    </citation>
    <scope>NUCLEOTIDE SEQUENCE</scope>
    <source>
        <strain evidence="6">AH 44721</strain>
    </source>
</reference>
<dbReference type="Gene3D" id="2.60.40.10">
    <property type="entry name" value="Immunoglobulins"/>
    <property type="match status" value="1"/>
</dbReference>
<evidence type="ECO:0000256" key="1">
    <source>
        <dbReference type="ARBA" id="ARBA00022729"/>
    </source>
</evidence>
<dbReference type="Pfam" id="PF09118">
    <property type="entry name" value="GO-like_E_set"/>
    <property type="match status" value="1"/>
</dbReference>
<dbReference type="PANTHER" id="PTHR32208">
    <property type="entry name" value="SECRETED PROTEIN-RELATED"/>
    <property type="match status" value="1"/>
</dbReference>
<evidence type="ECO:0000313" key="6">
    <source>
        <dbReference type="EMBL" id="KAF8894230.1"/>
    </source>
</evidence>
<gene>
    <name evidence="6" type="ORF">CPB84DRAFT_1783037</name>
</gene>
<comment type="caution">
    <text evidence="6">The sequence shown here is derived from an EMBL/GenBank/DDBJ whole genome shotgun (WGS) entry which is preliminary data.</text>
</comment>
<dbReference type="SUPFAM" id="SSF50965">
    <property type="entry name" value="Galactose oxidase, central domain"/>
    <property type="match status" value="1"/>
</dbReference>
<dbReference type="InterPro" id="IPR014756">
    <property type="entry name" value="Ig_E-set"/>
</dbReference>
<dbReference type="Pfam" id="PF07250">
    <property type="entry name" value="Glyoxal_oxid_N"/>
    <property type="match status" value="1"/>
</dbReference>
<feature type="chain" id="PRO_5040452142" evidence="3">
    <location>
        <begin position="20"/>
        <end position="630"/>
    </location>
</feature>
<keyword evidence="1 3" id="KW-0732">Signal</keyword>
<protein>
    <submittedName>
        <fullName evidence="6">Copper radical oxidase</fullName>
    </submittedName>
</protein>
<dbReference type="Proteomes" id="UP000724874">
    <property type="component" value="Unassembled WGS sequence"/>
</dbReference>
<evidence type="ECO:0000313" key="7">
    <source>
        <dbReference type="Proteomes" id="UP000724874"/>
    </source>
</evidence>
<evidence type="ECO:0000256" key="2">
    <source>
        <dbReference type="SAM" id="Phobius"/>
    </source>
</evidence>
<feature type="signal peptide" evidence="3">
    <location>
        <begin position="1"/>
        <end position="19"/>
    </location>
</feature>
<dbReference type="Gene3D" id="2.130.10.80">
    <property type="entry name" value="Galactose oxidase/kelch, beta-propeller"/>
    <property type="match status" value="1"/>
</dbReference>
<sequence length="630" mass="68534">MARKRHLFLTTWIPPLILAQHASIIPPPGQPGRSVTPGTFELIEDTFVSAQQIFLGRPDKVYIIDKVENNLVQMNDHPAWAAEYRVSNESQRPMDILTNTFCAGGNVLGNGTWINVGGNQAVTTGGEPAIAQDGSIGPYHDADGRKSIRLLTPCDNSNCQWKKSPFESEQRWYPTVETLEDGRAIILGGCRNGGYLNDITQSNPTYEFFPPSNPPRNATPSPILQSTLPANLYPLTWLLPSGRLFIQSGWKSVLLDYRKNVETQLDDVPDAVRAYPASAGNVMLPLTPANNWTATILFCGGVNVTNEAWTTPDFVPVALHASTSCVKITPDLSRAYLHDDPLPQGRIMASLILLPDGKVLCINGAMRGTAGYGPQPWAIGKSYADEPLLMPTIYDPTAPLKSRWSSHGLSPSTVPRMYHSTATLLPDGSVFISGSNPNPDFASSEDRRPQPVGLISKLSYGGPSFDVMLDADDLFENVANAENATVVLMRTGFSTHAIVKYGPAHLTLHSTYTGFTNNTAVLHVSQLPPNPAVFAPGPAFLFVVVRGIPSIGVQVMVGSGKIEEQKASAIMRAMQGEDGTVLRKLTSGSGSAHGRMETKMKYEWIGDWVVVCAVALSIILWIQYYPTFFI</sequence>
<evidence type="ECO:0000259" key="5">
    <source>
        <dbReference type="Pfam" id="PF09118"/>
    </source>
</evidence>
<dbReference type="InterPro" id="IPR013783">
    <property type="entry name" value="Ig-like_fold"/>
</dbReference>
<dbReference type="InterPro" id="IPR015202">
    <property type="entry name" value="GO-like_E_set"/>
</dbReference>
<dbReference type="InterPro" id="IPR011043">
    <property type="entry name" value="Gal_Oxase/kelch_b-propeller"/>
</dbReference>
<dbReference type="OrthoDB" id="2019572at2759"/>
<evidence type="ECO:0000259" key="4">
    <source>
        <dbReference type="Pfam" id="PF07250"/>
    </source>
</evidence>
<dbReference type="PANTHER" id="PTHR32208:SF96">
    <property type="entry name" value="GLYOXAL OXIDASE"/>
    <property type="match status" value="1"/>
</dbReference>
<keyword evidence="2" id="KW-0472">Membrane</keyword>
<feature type="transmembrane region" description="Helical" evidence="2">
    <location>
        <begin position="605"/>
        <end position="624"/>
    </location>
</feature>